<organism evidence="1 2">
    <name type="scientific">Hymenobacter humi</name>
    <dbReference type="NCBI Taxonomy" id="1411620"/>
    <lineage>
        <taxon>Bacteria</taxon>
        <taxon>Pseudomonadati</taxon>
        <taxon>Bacteroidota</taxon>
        <taxon>Cytophagia</taxon>
        <taxon>Cytophagales</taxon>
        <taxon>Hymenobacteraceae</taxon>
        <taxon>Hymenobacter</taxon>
    </lineage>
</organism>
<proteinExistence type="predicted"/>
<sequence length="276" mass="31220">MFAIIDAKPEHIADWAEWYVAHSQDTLSKTALSSQLALTLSLDDDGADVLVESVWLELRYRERLYGPNAPIKVAGRVLKSRFSWTDKPHYLACLIFSLTGNGTQTTVAGQLFEEVSAIAVKHYIGGDCVICGFPTPVKVADLATKTGERFIREFPSHRKDRNLDLMAWRPFGDARPGQLIVLVQCAAGRNWKYKTKELAVEAWKKLIQFHVDPVRGFTMPYIISDSSEFEEYSTDAGLILDRVRIYRFTNGVVLDTDLKKRLTSWCKGRITAMNKN</sequence>
<name>A0ABW2U9V0_9BACT</name>
<dbReference type="EMBL" id="JBHTEK010000001">
    <property type="protein sequence ID" value="MFC7668995.1"/>
    <property type="molecule type" value="Genomic_DNA"/>
</dbReference>
<dbReference type="Proteomes" id="UP001596513">
    <property type="component" value="Unassembled WGS sequence"/>
</dbReference>
<reference evidence="2" key="1">
    <citation type="journal article" date="2019" name="Int. J. Syst. Evol. Microbiol.">
        <title>The Global Catalogue of Microorganisms (GCM) 10K type strain sequencing project: providing services to taxonomists for standard genome sequencing and annotation.</title>
        <authorList>
            <consortium name="The Broad Institute Genomics Platform"/>
            <consortium name="The Broad Institute Genome Sequencing Center for Infectious Disease"/>
            <person name="Wu L."/>
            <person name="Ma J."/>
        </authorList>
    </citation>
    <scope>NUCLEOTIDE SEQUENCE [LARGE SCALE GENOMIC DNA]</scope>
    <source>
        <strain evidence="2">JCM 19635</strain>
    </source>
</reference>
<keyword evidence="2" id="KW-1185">Reference proteome</keyword>
<dbReference type="RefSeq" id="WP_380204514.1">
    <property type="nucleotide sequence ID" value="NZ_JBHTEK010000001.1"/>
</dbReference>
<evidence type="ECO:0000313" key="2">
    <source>
        <dbReference type="Proteomes" id="UP001596513"/>
    </source>
</evidence>
<gene>
    <name evidence="1" type="ORF">ACFQT0_17785</name>
</gene>
<evidence type="ECO:0000313" key="1">
    <source>
        <dbReference type="EMBL" id="MFC7668995.1"/>
    </source>
</evidence>
<protein>
    <submittedName>
        <fullName evidence="1">Uncharacterized protein</fullName>
    </submittedName>
</protein>
<accession>A0ABW2U9V0</accession>
<comment type="caution">
    <text evidence="1">The sequence shown here is derived from an EMBL/GenBank/DDBJ whole genome shotgun (WGS) entry which is preliminary data.</text>
</comment>